<keyword evidence="3" id="KW-0808">Transferase</keyword>
<dbReference type="AlphaFoldDB" id="A0A7S3LRZ2"/>
<reference evidence="10" key="1">
    <citation type="submission" date="2021-01" db="EMBL/GenBank/DDBJ databases">
        <authorList>
            <person name="Corre E."/>
            <person name="Pelletier E."/>
            <person name="Niang G."/>
            <person name="Scheremetjew M."/>
            <person name="Finn R."/>
            <person name="Kale V."/>
            <person name="Holt S."/>
            <person name="Cochrane G."/>
            <person name="Meng A."/>
            <person name="Brown T."/>
            <person name="Cohen L."/>
        </authorList>
    </citation>
    <scope>NUCLEOTIDE SEQUENCE</scope>
    <source>
        <strain evidence="10">GSBS06</strain>
    </source>
</reference>
<evidence type="ECO:0000313" key="10">
    <source>
        <dbReference type="EMBL" id="CAE0439379.1"/>
    </source>
</evidence>
<dbReference type="PROSITE" id="PS50011">
    <property type="entry name" value="PROTEIN_KINASE_DOM"/>
    <property type="match status" value="1"/>
</dbReference>
<dbReference type="SUPFAM" id="SSF48097">
    <property type="entry name" value="Regulator of G-protein signaling, RGS"/>
    <property type="match status" value="1"/>
</dbReference>
<evidence type="ECO:0000256" key="7">
    <source>
        <dbReference type="PROSITE-ProRule" id="PRU10141"/>
    </source>
</evidence>
<dbReference type="SUPFAM" id="SSF56112">
    <property type="entry name" value="Protein kinase-like (PK-like)"/>
    <property type="match status" value="1"/>
</dbReference>
<proteinExistence type="predicted"/>
<dbReference type="InterPro" id="IPR044926">
    <property type="entry name" value="RGS_subdomain_2"/>
</dbReference>
<feature type="binding site" evidence="7">
    <location>
        <position position="317"/>
    </location>
    <ligand>
        <name>ATP</name>
        <dbReference type="ChEBI" id="CHEBI:30616"/>
    </ligand>
</feature>
<feature type="domain" description="Protein kinase" evidence="9">
    <location>
        <begin position="288"/>
        <end position="579"/>
    </location>
</feature>
<dbReference type="InterPro" id="IPR008271">
    <property type="entry name" value="Ser/Thr_kinase_AS"/>
</dbReference>
<evidence type="ECO:0000256" key="2">
    <source>
        <dbReference type="ARBA" id="ARBA00022553"/>
    </source>
</evidence>
<accession>A0A7S3LRZ2</accession>
<evidence type="ECO:0000256" key="1">
    <source>
        <dbReference type="ARBA" id="ARBA00022527"/>
    </source>
</evidence>
<dbReference type="InterPro" id="IPR036305">
    <property type="entry name" value="RGS_sf"/>
</dbReference>
<dbReference type="InterPro" id="IPR017441">
    <property type="entry name" value="Protein_kinase_ATP_BS"/>
</dbReference>
<dbReference type="PANTHER" id="PTHR24351">
    <property type="entry name" value="RIBOSOMAL PROTEIN S6 KINASE"/>
    <property type="match status" value="1"/>
</dbReference>
<feature type="region of interest" description="Disordered" evidence="8">
    <location>
        <begin position="1"/>
        <end position="38"/>
    </location>
</feature>
<keyword evidence="5" id="KW-0418">Kinase</keyword>
<organism evidence="10">
    <name type="scientific">Aplanochytrium stocchinoi</name>
    <dbReference type="NCBI Taxonomy" id="215587"/>
    <lineage>
        <taxon>Eukaryota</taxon>
        <taxon>Sar</taxon>
        <taxon>Stramenopiles</taxon>
        <taxon>Bigyra</taxon>
        <taxon>Labyrinthulomycetes</taxon>
        <taxon>Thraustochytrida</taxon>
        <taxon>Thraustochytriidae</taxon>
        <taxon>Aplanochytrium</taxon>
    </lineage>
</organism>
<feature type="compositionally biased region" description="Low complexity" evidence="8">
    <location>
        <begin position="1"/>
        <end position="25"/>
    </location>
</feature>
<dbReference type="SMART" id="SM00220">
    <property type="entry name" value="S_TKc"/>
    <property type="match status" value="1"/>
</dbReference>
<dbReference type="PROSITE" id="PS00107">
    <property type="entry name" value="PROTEIN_KINASE_ATP"/>
    <property type="match status" value="1"/>
</dbReference>
<evidence type="ECO:0000256" key="5">
    <source>
        <dbReference type="ARBA" id="ARBA00022777"/>
    </source>
</evidence>
<evidence type="ECO:0000256" key="6">
    <source>
        <dbReference type="ARBA" id="ARBA00022840"/>
    </source>
</evidence>
<name>A0A7S3LRZ2_9STRA</name>
<gene>
    <name evidence="10" type="ORF">ASTO00021_LOCUS9586</name>
</gene>
<dbReference type="EMBL" id="HBIN01012728">
    <property type="protein sequence ID" value="CAE0439379.1"/>
    <property type="molecule type" value="Transcribed_RNA"/>
</dbReference>
<keyword evidence="4 7" id="KW-0547">Nucleotide-binding</keyword>
<dbReference type="InterPro" id="IPR000719">
    <property type="entry name" value="Prot_kinase_dom"/>
</dbReference>
<dbReference type="PROSITE" id="PS00108">
    <property type="entry name" value="PROTEIN_KINASE_ST"/>
    <property type="match status" value="1"/>
</dbReference>
<dbReference type="GO" id="GO:0004674">
    <property type="term" value="F:protein serine/threonine kinase activity"/>
    <property type="evidence" value="ECO:0007669"/>
    <property type="project" value="UniProtKB-KW"/>
</dbReference>
<protein>
    <recommendedName>
        <fullName evidence="9">Protein kinase domain-containing protein</fullName>
    </recommendedName>
</protein>
<evidence type="ECO:0000256" key="8">
    <source>
        <dbReference type="SAM" id="MobiDB-lite"/>
    </source>
</evidence>
<dbReference type="Pfam" id="PF00069">
    <property type="entry name" value="Pkinase"/>
    <property type="match status" value="1"/>
</dbReference>
<keyword evidence="2" id="KW-0597">Phosphoprotein</keyword>
<dbReference type="Gene3D" id="1.10.167.10">
    <property type="entry name" value="Regulator of G-protein Signalling 4, domain 2"/>
    <property type="match status" value="1"/>
</dbReference>
<dbReference type="InterPro" id="IPR045270">
    <property type="entry name" value="STKc_AGC"/>
</dbReference>
<sequence>MGTSASSANGSTTTPSLSKSSSFSSYRKGKGTGRKWHYAPPRALDRYYKPSSMNSDEVCAYLDRKNSGLDYFESDEYIELRDLLDEDDEGRQVFIEFSKIISTYKFNLTKVWIDLHEYHTIKSPAKRFQVLEKIKGEFFDPVLKEKDDQNKKITKDLTENSNVGVDTTAHGSDSVATSEIVPVDVQQWIFANIEDINQERKSFTLSEKQKYEVGQVLKPEESMNASVSSAETDQELEKAPRVNLFLDLQAIVFRDLVDLMRKFKKSQHFKEYCRLKKVSYNKILPDDFKYMEILGKGGFGKVVHVMKKSTGQHYAMKIQAKDRLLDTWGDALCNLEIERDVLVAHNSFPFIVSLRYAFQDDKYAFLALDLIRGGSLRQLIETSPGFRLEKQQVRLYVAEIVLALECLHEHEIIYRDLKPANVLLTATGHIRLADMGLAGFFYQSKYYDESAVETQNPRELLKRKKNLGSHDTDCGTPLYRPPEMIKKEKYGPGVDWFQLGVFTYECLYGHLPFEPKRKIEDAETPFSPTRQDEMNALKCKLKLPEYEDDRTISFIKGLLELDCKKRLGADEFIKTSPLEDFNTAAAKIPVINGSATEPANVNVETHAEDKEGEEVDVVFIDDYEFPRVGMSLRNHPFFWALEGATATHVDWEKVATQQYNPVYIPVVPELKTIAKYRNFAQLKQDFKRQAKVRKDTKQNNDVLDTRREGNAVDVKLQQYFDNWDFVHIHEIKLEKMAEKLRREKNPNNHKPFFNDKFRRFRYRLTGSLTGSRSSLNAD</sequence>
<dbReference type="Gene3D" id="1.10.510.10">
    <property type="entry name" value="Transferase(Phosphotransferase) domain 1"/>
    <property type="match status" value="1"/>
</dbReference>
<dbReference type="InterPro" id="IPR011009">
    <property type="entry name" value="Kinase-like_dom_sf"/>
</dbReference>
<keyword evidence="6 7" id="KW-0067">ATP-binding</keyword>
<evidence type="ECO:0000256" key="3">
    <source>
        <dbReference type="ARBA" id="ARBA00022679"/>
    </source>
</evidence>
<dbReference type="GO" id="GO:0005524">
    <property type="term" value="F:ATP binding"/>
    <property type="evidence" value="ECO:0007669"/>
    <property type="project" value="UniProtKB-UniRule"/>
</dbReference>
<dbReference type="CDD" id="cd05123">
    <property type="entry name" value="STKc_AGC"/>
    <property type="match status" value="1"/>
</dbReference>
<dbReference type="Gene3D" id="3.30.200.20">
    <property type="entry name" value="Phosphorylase Kinase, domain 1"/>
    <property type="match status" value="1"/>
</dbReference>
<feature type="compositionally biased region" description="Basic residues" evidence="8">
    <location>
        <begin position="27"/>
        <end position="37"/>
    </location>
</feature>
<evidence type="ECO:0000259" key="9">
    <source>
        <dbReference type="PROSITE" id="PS50011"/>
    </source>
</evidence>
<evidence type="ECO:0000256" key="4">
    <source>
        <dbReference type="ARBA" id="ARBA00022741"/>
    </source>
</evidence>
<keyword evidence="1" id="KW-0723">Serine/threonine-protein kinase</keyword>